<dbReference type="EMBL" id="SMKW01000059">
    <property type="protein sequence ID" value="TDD41363.1"/>
    <property type="molecule type" value="Genomic_DNA"/>
</dbReference>
<gene>
    <name evidence="1" type="ORF">E1288_32820</name>
</gene>
<evidence type="ECO:0000313" key="2">
    <source>
        <dbReference type="Proteomes" id="UP000294947"/>
    </source>
</evidence>
<dbReference type="OrthoDB" id="3577809at2"/>
<dbReference type="RefSeq" id="WP_132492219.1">
    <property type="nucleotide sequence ID" value="NZ_SMKW01000059.1"/>
</dbReference>
<dbReference type="Proteomes" id="UP000294947">
    <property type="component" value="Unassembled WGS sequence"/>
</dbReference>
<reference evidence="1 2" key="1">
    <citation type="submission" date="2019-03" db="EMBL/GenBank/DDBJ databases">
        <title>Draft genome sequences of novel Actinobacteria.</title>
        <authorList>
            <person name="Sahin N."/>
            <person name="Ay H."/>
            <person name="Saygin H."/>
        </authorList>
    </citation>
    <scope>NUCLEOTIDE SEQUENCE [LARGE SCALE GENOMIC DNA]</scope>
    <source>
        <strain evidence="1 2">7K502</strain>
    </source>
</reference>
<proteinExistence type="predicted"/>
<sequence>MKLSFLGTTSTGGQCPNLYETDRDTYVVQGYKITDPEALAALHERGMPATETAVEIPKTLLNFAPRNTA</sequence>
<protein>
    <submittedName>
        <fullName evidence="1">Uncharacterized protein</fullName>
    </submittedName>
</protein>
<dbReference type="AlphaFoldDB" id="A0A4R4YAB8"/>
<organism evidence="1 2">
    <name type="scientific">Saccharopolyspora elongata</name>
    <dbReference type="NCBI Taxonomy" id="2530387"/>
    <lineage>
        <taxon>Bacteria</taxon>
        <taxon>Bacillati</taxon>
        <taxon>Actinomycetota</taxon>
        <taxon>Actinomycetes</taxon>
        <taxon>Pseudonocardiales</taxon>
        <taxon>Pseudonocardiaceae</taxon>
        <taxon>Saccharopolyspora</taxon>
    </lineage>
</organism>
<evidence type="ECO:0000313" key="1">
    <source>
        <dbReference type="EMBL" id="TDD41363.1"/>
    </source>
</evidence>
<name>A0A4R4YAB8_9PSEU</name>
<keyword evidence="2" id="KW-1185">Reference proteome</keyword>
<comment type="caution">
    <text evidence="1">The sequence shown here is derived from an EMBL/GenBank/DDBJ whole genome shotgun (WGS) entry which is preliminary data.</text>
</comment>
<accession>A0A4R4YAB8</accession>